<dbReference type="CDD" id="cd04301">
    <property type="entry name" value="NAT_SF"/>
    <property type="match status" value="1"/>
</dbReference>
<dbReference type="Gene3D" id="3.40.630.30">
    <property type="match status" value="1"/>
</dbReference>
<evidence type="ECO:0000256" key="2">
    <source>
        <dbReference type="ARBA" id="ARBA00023315"/>
    </source>
</evidence>
<evidence type="ECO:0000313" key="4">
    <source>
        <dbReference type="EMBL" id="NYD29620.1"/>
    </source>
</evidence>
<dbReference type="PANTHER" id="PTHR43877">
    <property type="entry name" value="AMINOALKYLPHOSPHONATE N-ACETYLTRANSFERASE-RELATED-RELATED"/>
    <property type="match status" value="1"/>
</dbReference>
<dbReference type="RefSeq" id="WP_179725973.1">
    <property type="nucleotide sequence ID" value="NZ_BAABEF010000001.1"/>
</dbReference>
<organism evidence="4 5">
    <name type="scientific">Nocardioides kongjuensis</name>
    <dbReference type="NCBI Taxonomy" id="349522"/>
    <lineage>
        <taxon>Bacteria</taxon>
        <taxon>Bacillati</taxon>
        <taxon>Actinomycetota</taxon>
        <taxon>Actinomycetes</taxon>
        <taxon>Propionibacteriales</taxon>
        <taxon>Nocardioidaceae</taxon>
        <taxon>Nocardioides</taxon>
    </lineage>
</organism>
<evidence type="ECO:0000259" key="3">
    <source>
        <dbReference type="PROSITE" id="PS51186"/>
    </source>
</evidence>
<dbReference type="Proteomes" id="UP000582231">
    <property type="component" value="Unassembled WGS sequence"/>
</dbReference>
<dbReference type="InterPro" id="IPR016181">
    <property type="entry name" value="Acyl_CoA_acyltransferase"/>
</dbReference>
<proteinExistence type="predicted"/>
<dbReference type="GO" id="GO:0016747">
    <property type="term" value="F:acyltransferase activity, transferring groups other than amino-acyl groups"/>
    <property type="evidence" value="ECO:0007669"/>
    <property type="project" value="InterPro"/>
</dbReference>
<name>A0A852RL84_9ACTN</name>
<dbReference type="InterPro" id="IPR000182">
    <property type="entry name" value="GNAT_dom"/>
</dbReference>
<keyword evidence="1 4" id="KW-0808">Transferase</keyword>
<sequence length="329" mass="36910">MDIRPFGPDDREDLLAWTGLTDAIRAADAPWAMPDSLAQADARFRHGWDGEPESPYLLRVDGTVVAWGSIATSEYDNHDLAFLTLGVHPDHRRRGHGTALLDVLHAEARRRGRTLLMTEAWESVAGDGFAARHGFERRLAAINRRQLLADIDRADLAKRYDDALTHAADYALERWPTPTPEDRLDDLAAMASSINDAPTDDLDYEDEVFTPVRMRAYEVGWAARGFRQYRLVARHLPSGELAGQTCVGVLAADPAWGQQDDTTVTRPHRGHRLGLLLKIGMLRWLAEAEPGLARIDTWNAESNDHMIGVNEVLGYRVMGREWAYQRSLD</sequence>
<dbReference type="EMBL" id="JACCBF010000001">
    <property type="protein sequence ID" value="NYD29620.1"/>
    <property type="molecule type" value="Genomic_DNA"/>
</dbReference>
<comment type="caution">
    <text evidence="4">The sequence shown here is derived from an EMBL/GenBank/DDBJ whole genome shotgun (WGS) entry which is preliminary data.</text>
</comment>
<dbReference type="Pfam" id="PF00583">
    <property type="entry name" value="Acetyltransf_1"/>
    <property type="match status" value="1"/>
</dbReference>
<dbReference type="AlphaFoldDB" id="A0A852RL84"/>
<keyword evidence="5" id="KW-1185">Reference proteome</keyword>
<dbReference type="SUPFAM" id="SSF55729">
    <property type="entry name" value="Acyl-CoA N-acyltransferases (Nat)"/>
    <property type="match status" value="2"/>
</dbReference>
<accession>A0A852RL84</accession>
<keyword evidence="2" id="KW-0012">Acyltransferase</keyword>
<protein>
    <submittedName>
        <fullName evidence="4">GNAT superfamily N-acetyltransferase</fullName>
    </submittedName>
</protein>
<evidence type="ECO:0000313" key="5">
    <source>
        <dbReference type="Proteomes" id="UP000582231"/>
    </source>
</evidence>
<reference evidence="4 5" key="1">
    <citation type="submission" date="2020-07" db="EMBL/GenBank/DDBJ databases">
        <title>Sequencing the genomes of 1000 actinobacteria strains.</title>
        <authorList>
            <person name="Klenk H.-P."/>
        </authorList>
    </citation>
    <scope>NUCLEOTIDE SEQUENCE [LARGE SCALE GENOMIC DNA]</scope>
    <source>
        <strain evidence="4 5">DSM 19082</strain>
    </source>
</reference>
<dbReference type="PROSITE" id="PS51186">
    <property type="entry name" value="GNAT"/>
    <property type="match status" value="1"/>
</dbReference>
<evidence type="ECO:0000256" key="1">
    <source>
        <dbReference type="ARBA" id="ARBA00022679"/>
    </source>
</evidence>
<gene>
    <name evidence="4" type="ORF">BJ958_001166</name>
</gene>
<feature type="domain" description="N-acetyltransferase" evidence="3">
    <location>
        <begin position="1"/>
        <end position="154"/>
    </location>
</feature>
<dbReference type="InterPro" id="IPR050832">
    <property type="entry name" value="Bact_Acetyltransf"/>
</dbReference>